<sequence>MSARADGVRPVWFGGVLSDEVTGQVVAWVAAGGPGGVAVPAELASNVLDPAKREDEDLDGEPAS</sequence>
<protein>
    <submittedName>
        <fullName evidence="1">Uncharacterized protein</fullName>
    </submittedName>
</protein>
<dbReference type="EMBL" id="BMRG01000014">
    <property type="protein sequence ID" value="GGP74554.1"/>
    <property type="molecule type" value="Genomic_DNA"/>
</dbReference>
<evidence type="ECO:0000313" key="1">
    <source>
        <dbReference type="EMBL" id="GGP74554.1"/>
    </source>
</evidence>
<keyword evidence="2" id="KW-1185">Reference proteome</keyword>
<accession>A0A918ATZ3</accession>
<proteinExistence type="predicted"/>
<name>A0A918ATZ3_9PSEU</name>
<dbReference type="AlphaFoldDB" id="A0A918ATZ3"/>
<organism evidence="1 2">
    <name type="scientific">Saccharothrix coeruleofusca</name>
    <dbReference type="NCBI Taxonomy" id="33919"/>
    <lineage>
        <taxon>Bacteria</taxon>
        <taxon>Bacillati</taxon>
        <taxon>Actinomycetota</taxon>
        <taxon>Actinomycetes</taxon>
        <taxon>Pseudonocardiales</taxon>
        <taxon>Pseudonocardiaceae</taxon>
        <taxon>Saccharothrix</taxon>
    </lineage>
</organism>
<reference evidence="1" key="2">
    <citation type="submission" date="2020-09" db="EMBL/GenBank/DDBJ databases">
        <authorList>
            <person name="Sun Q."/>
            <person name="Ohkuma M."/>
        </authorList>
    </citation>
    <scope>NUCLEOTIDE SEQUENCE</scope>
    <source>
        <strain evidence="1">JCM 3313</strain>
    </source>
</reference>
<comment type="caution">
    <text evidence="1">The sequence shown here is derived from an EMBL/GenBank/DDBJ whole genome shotgun (WGS) entry which is preliminary data.</text>
</comment>
<evidence type="ECO:0000313" key="2">
    <source>
        <dbReference type="Proteomes" id="UP000639606"/>
    </source>
</evidence>
<gene>
    <name evidence="1" type="ORF">GCM10010185_55190</name>
</gene>
<reference evidence="1" key="1">
    <citation type="journal article" date="2014" name="Int. J. Syst. Evol. Microbiol.">
        <title>Complete genome sequence of Corynebacterium casei LMG S-19264T (=DSM 44701T), isolated from a smear-ripened cheese.</title>
        <authorList>
            <consortium name="US DOE Joint Genome Institute (JGI-PGF)"/>
            <person name="Walter F."/>
            <person name="Albersmeier A."/>
            <person name="Kalinowski J."/>
            <person name="Ruckert C."/>
        </authorList>
    </citation>
    <scope>NUCLEOTIDE SEQUENCE</scope>
    <source>
        <strain evidence="1">JCM 3313</strain>
    </source>
</reference>
<dbReference type="Proteomes" id="UP000639606">
    <property type="component" value="Unassembled WGS sequence"/>
</dbReference>